<dbReference type="SMART" id="SM00559">
    <property type="entry name" value="Ku78"/>
    <property type="match status" value="1"/>
</dbReference>
<evidence type="ECO:0000256" key="2">
    <source>
        <dbReference type="HAMAP-Rule" id="MF_01875"/>
    </source>
</evidence>
<comment type="function">
    <text evidence="2">With LigD forms a non-homologous end joining (NHEJ) DNA repair enzyme, which repairs dsDNA breaks with reduced fidelity. Binds linear dsDNA with 5'- and 3'- overhangs but not closed circular dsDNA nor ssDNA. Recruits and stimulates the ligase activity of LigD.</text>
</comment>
<gene>
    <name evidence="2" type="primary">ku</name>
    <name evidence="4" type="ORF">MPEBLZ_03980</name>
</gene>
<keyword evidence="2" id="KW-0234">DNA repair</keyword>
<evidence type="ECO:0000256" key="1">
    <source>
        <dbReference type="ARBA" id="ARBA00023125"/>
    </source>
</evidence>
<comment type="subunit">
    <text evidence="2">Homodimer. Interacts with LigD.</text>
</comment>
<evidence type="ECO:0000259" key="3">
    <source>
        <dbReference type="SMART" id="SM00559"/>
    </source>
</evidence>
<dbReference type="Gene3D" id="2.40.290.10">
    <property type="match status" value="1"/>
</dbReference>
<sequence>MEDDQDQDTTKLSGRPIWSGSITIGLVNVPVKVYTMIRDRAFSFRLLHNEDGQPLKYERVCTKDNKVVDWKNTAKGYEIRKNEFIVFKKEELDAIRPESDQRIRLDKFISLLSIDPVYFEKSYILAPDNDTDAYSLLMTAIRQEGKAGMGTMTMRTKEYPVVVYEYKGALILTTLRYADEVANPGDIEDFSKLKKPSQKEIELATRIIQGLSGEFNIAEYRDSYREKMEQLIETKLKGGAVVARVPKKEEVKELMVALQETIKKLGK</sequence>
<name>A0A0N8KQ89_9EURY</name>
<dbReference type="GO" id="GO:0003690">
    <property type="term" value="F:double-stranded DNA binding"/>
    <property type="evidence" value="ECO:0007669"/>
    <property type="project" value="UniProtKB-UniRule"/>
</dbReference>
<dbReference type="InterPro" id="IPR009187">
    <property type="entry name" value="Prok_Ku"/>
</dbReference>
<feature type="domain" description="Ku" evidence="3">
    <location>
        <begin position="65"/>
        <end position="193"/>
    </location>
</feature>
<proteinExistence type="inferred from homology"/>
<evidence type="ECO:0000313" key="4">
    <source>
        <dbReference type="EMBL" id="KPQ41466.1"/>
    </source>
</evidence>
<dbReference type="HAMAP" id="MF_01875">
    <property type="entry name" value="Prokaryotic_Ku"/>
    <property type="match status" value="1"/>
</dbReference>
<dbReference type="Proteomes" id="UP000050360">
    <property type="component" value="Unassembled WGS sequence"/>
</dbReference>
<dbReference type="EMBL" id="LKCM01000353">
    <property type="protein sequence ID" value="KPQ41466.1"/>
    <property type="molecule type" value="Genomic_DNA"/>
</dbReference>
<comment type="similarity">
    <text evidence="2">Belongs to the prokaryotic Ku family.</text>
</comment>
<organism evidence="4 5">
    <name type="scientific">Candidatus Methanoperedens nitratireducens</name>
    <dbReference type="NCBI Taxonomy" id="1392998"/>
    <lineage>
        <taxon>Archaea</taxon>
        <taxon>Methanobacteriati</taxon>
        <taxon>Methanobacteriota</taxon>
        <taxon>Stenosarchaea group</taxon>
        <taxon>Methanomicrobia</taxon>
        <taxon>Methanosarcinales</taxon>
        <taxon>ANME-2 cluster</taxon>
        <taxon>Candidatus Methanoperedentaceae</taxon>
        <taxon>Candidatus Methanoperedens</taxon>
    </lineage>
</organism>
<protein>
    <recommendedName>
        <fullName evidence="2">Non-homologous end joining protein Ku</fullName>
    </recommendedName>
</protein>
<dbReference type="PANTHER" id="PTHR41251:SF1">
    <property type="entry name" value="NON-HOMOLOGOUS END JOINING PROTEIN KU"/>
    <property type="match status" value="1"/>
</dbReference>
<dbReference type="InterPro" id="IPR006164">
    <property type="entry name" value="DNA_bd_Ku70/Ku80"/>
</dbReference>
<dbReference type="AlphaFoldDB" id="A0A0N8KQ89"/>
<dbReference type="GO" id="GO:0006310">
    <property type="term" value="P:DNA recombination"/>
    <property type="evidence" value="ECO:0007669"/>
    <property type="project" value="UniProtKB-KW"/>
</dbReference>
<dbReference type="PIRSF" id="PIRSF006493">
    <property type="entry name" value="Prok_Ku"/>
    <property type="match status" value="1"/>
</dbReference>
<dbReference type="NCBIfam" id="TIGR02772">
    <property type="entry name" value="Ku_bact"/>
    <property type="match status" value="1"/>
</dbReference>
<evidence type="ECO:0000313" key="5">
    <source>
        <dbReference type="Proteomes" id="UP000050360"/>
    </source>
</evidence>
<keyword evidence="1 2" id="KW-0238">DNA-binding</keyword>
<reference evidence="4 5" key="1">
    <citation type="submission" date="2015-09" db="EMBL/GenBank/DDBJ databases">
        <title>A metagenomics-based metabolic model of nitrate-dependent anaerobic oxidation of methane by Methanoperedens-like archaea.</title>
        <authorList>
            <person name="Arshad A."/>
            <person name="Speth D.R."/>
            <person name="De Graaf R.M."/>
            <person name="Op Den Camp H.J."/>
            <person name="Jetten M.S."/>
            <person name="Welte C.U."/>
        </authorList>
    </citation>
    <scope>NUCLEOTIDE SEQUENCE [LARGE SCALE GENOMIC DNA]</scope>
</reference>
<dbReference type="GO" id="GO:0006303">
    <property type="term" value="P:double-strand break repair via nonhomologous end joining"/>
    <property type="evidence" value="ECO:0007669"/>
    <property type="project" value="UniProtKB-UniRule"/>
</dbReference>
<dbReference type="PANTHER" id="PTHR41251">
    <property type="entry name" value="NON-HOMOLOGOUS END JOINING PROTEIN KU"/>
    <property type="match status" value="1"/>
</dbReference>
<keyword evidence="2" id="KW-0233">DNA recombination</keyword>
<dbReference type="InterPro" id="IPR016194">
    <property type="entry name" value="SPOC-like_C_dom_sf"/>
</dbReference>
<dbReference type="Pfam" id="PF02735">
    <property type="entry name" value="Ku"/>
    <property type="match status" value="1"/>
</dbReference>
<keyword evidence="2" id="KW-0227">DNA damage</keyword>
<accession>A0A0N8KQ89</accession>
<dbReference type="SUPFAM" id="SSF100939">
    <property type="entry name" value="SPOC domain-like"/>
    <property type="match status" value="1"/>
</dbReference>
<comment type="caution">
    <text evidence="4">The sequence shown here is derived from an EMBL/GenBank/DDBJ whole genome shotgun (WGS) entry which is preliminary data.</text>
</comment>